<sequence>MVNRAASGFRGERVSNLGFSPGRGQERETFIEVPDITRTEPTDPLAFVALDSKEENGLKDISRGFWHNSSKERLVRVHQGNGHDVSIERKASSNIDDTNE</sequence>
<gene>
    <name evidence="2" type="ORF">AMTR_s00005p00254620</name>
</gene>
<evidence type="ECO:0000256" key="1">
    <source>
        <dbReference type="SAM" id="MobiDB-lite"/>
    </source>
</evidence>
<organism evidence="2 3">
    <name type="scientific">Amborella trichopoda</name>
    <dbReference type="NCBI Taxonomy" id="13333"/>
    <lineage>
        <taxon>Eukaryota</taxon>
        <taxon>Viridiplantae</taxon>
        <taxon>Streptophyta</taxon>
        <taxon>Embryophyta</taxon>
        <taxon>Tracheophyta</taxon>
        <taxon>Spermatophyta</taxon>
        <taxon>Magnoliopsida</taxon>
        <taxon>Amborellales</taxon>
        <taxon>Amborellaceae</taxon>
        <taxon>Amborella</taxon>
    </lineage>
</organism>
<proteinExistence type="predicted"/>
<name>W1PGY1_AMBTC</name>
<evidence type="ECO:0000313" key="2">
    <source>
        <dbReference type="EMBL" id="ERN06896.1"/>
    </source>
</evidence>
<accession>W1PGY1</accession>
<reference evidence="3" key="1">
    <citation type="journal article" date="2013" name="Science">
        <title>The Amborella genome and the evolution of flowering plants.</title>
        <authorList>
            <consortium name="Amborella Genome Project"/>
        </authorList>
    </citation>
    <scope>NUCLEOTIDE SEQUENCE [LARGE SCALE GENOMIC DNA]</scope>
</reference>
<feature type="region of interest" description="Disordered" evidence="1">
    <location>
        <begin position="1"/>
        <end position="28"/>
    </location>
</feature>
<dbReference type="Gramene" id="ERN06896">
    <property type="protein sequence ID" value="ERN06896"/>
    <property type="gene ID" value="AMTR_s00005p00254620"/>
</dbReference>
<protein>
    <submittedName>
        <fullName evidence="2">Uncharacterized protein</fullName>
    </submittedName>
</protein>
<feature type="region of interest" description="Disordered" evidence="1">
    <location>
        <begin position="77"/>
        <end position="100"/>
    </location>
</feature>
<dbReference type="Proteomes" id="UP000017836">
    <property type="component" value="Unassembled WGS sequence"/>
</dbReference>
<keyword evidence="3" id="KW-1185">Reference proteome</keyword>
<dbReference type="HOGENOM" id="CLU_2309810_0_0_1"/>
<dbReference type="EMBL" id="KI393866">
    <property type="protein sequence ID" value="ERN06896.1"/>
    <property type="molecule type" value="Genomic_DNA"/>
</dbReference>
<dbReference type="AlphaFoldDB" id="W1PGY1"/>
<evidence type="ECO:0000313" key="3">
    <source>
        <dbReference type="Proteomes" id="UP000017836"/>
    </source>
</evidence>